<dbReference type="AlphaFoldDB" id="A0A165PA24"/>
<accession>A0A165PA24</accession>
<protein>
    <submittedName>
        <fullName evidence="1">Uncharacterized protein</fullName>
    </submittedName>
</protein>
<dbReference type="InParanoid" id="A0A165PA24"/>
<dbReference type="OrthoDB" id="2842221at2759"/>
<evidence type="ECO:0000313" key="2">
    <source>
        <dbReference type="Proteomes" id="UP000077266"/>
    </source>
</evidence>
<evidence type="ECO:0000313" key="1">
    <source>
        <dbReference type="EMBL" id="KZW01866.1"/>
    </source>
</evidence>
<reference evidence="1 2" key="1">
    <citation type="journal article" date="2016" name="Mol. Biol. Evol.">
        <title>Comparative Genomics of Early-Diverging Mushroom-Forming Fungi Provides Insights into the Origins of Lignocellulose Decay Capabilities.</title>
        <authorList>
            <person name="Nagy L.G."/>
            <person name="Riley R."/>
            <person name="Tritt A."/>
            <person name="Adam C."/>
            <person name="Daum C."/>
            <person name="Floudas D."/>
            <person name="Sun H."/>
            <person name="Yadav J.S."/>
            <person name="Pangilinan J."/>
            <person name="Larsson K.H."/>
            <person name="Matsuura K."/>
            <person name="Barry K."/>
            <person name="Labutti K."/>
            <person name="Kuo R."/>
            <person name="Ohm R.A."/>
            <person name="Bhattacharya S.S."/>
            <person name="Shirouzu T."/>
            <person name="Yoshinaga Y."/>
            <person name="Martin F.M."/>
            <person name="Grigoriev I.V."/>
            <person name="Hibbett D.S."/>
        </authorList>
    </citation>
    <scope>NUCLEOTIDE SEQUENCE [LARGE SCALE GENOMIC DNA]</scope>
    <source>
        <strain evidence="1 2">HHB12029</strain>
    </source>
</reference>
<proteinExistence type="predicted"/>
<organism evidence="1 2">
    <name type="scientific">Exidia glandulosa HHB12029</name>
    <dbReference type="NCBI Taxonomy" id="1314781"/>
    <lineage>
        <taxon>Eukaryota</taxon>
        <taxon>Fungi</taxon>
        <taxon>Dikarya</taxon>
        <taxon>Basidiomycota</taxon>
        <taxon>Agaricomycotina</taxon>
        <taxon>Agaricomycetes</taxon>
        <taxon>Auriculariales</taxon>
        <taxon>Exidiaceae</taxon>
        <taxon>Exidia</taxon>
    </lineage>
</organism>
<dbReference type="Proteomes" id="UP000077266">
    <property type="component" value="Unassembled WGS sequence"/>
</dbReference>
<dbReference type="Gene3D" id="3.80.10.10">
    <property type="entry name" value="Ribonuclease Inhibitor"/>
    <property type="match status" value="1"/>
</dbReference>
<dbReference type="SUPFAM" id="SSF52047">
    <property type="entry name" value="RNI-like"/>
    <property type="match status" value="1"/>
</dbReference>
<name>A0A165PA24_EXIGL</name>
<sequence length="531" mass="60195">MDGLGGDILEDETIRAYFRDLEAARARQIAAGEDEIHRTARDVVTARARMLDADAQGSEAKSQYEEALACEARAENWLAMARRPLVDDPVVRCQMGRIHILLMRRIPPEILGLIFHATVETVHGMTSYILLTAKERVAMQQAPYRLGLVCRRWRAVALRTPAIWRLIWVDLSDVTRTTRGLYEMYVKTSFERAARRGISLRMREERLSLHLENKKHEDDRARILELADVIMRVDGVVDLNIWSLTDAMFDKAVPCKSLLKLTTCGADPEDLICQLSTLAPNLQHISLGVFRDFARTPRPHVSVRSIKFVTSYTRPMLGRPHGLETLFQVFPQAQEITLSLTAGSYPTLPHLRHDTLEVLRIDSTFEIPYLAERYDFRQLRELDLRLWRGLHLDRPAENLLVHFIKAGGGANLKRLSLRSAFELGPRFLEALSYAPLLETILCDGMPSEALLAGLANTDGEWICPRLSSLVLNNVTDTDAATWEALLNLVTQRKEAYRRGEAVAPLTEVGAWIRNSPVGYDFLKRIRAVISQ</sequence>
<keyword evidence="2" id="KW-1185">Reference proteome</keyword>
<dbReference type="InterPro" id="IPR032675">
    <property type="entry name" value="LRR_dom_sf"/>
</dbReference>
<dbReference type="EMBL" id="KV425891">
    <property type="protein sequence ID" value="KZW01866.1"/>
    <property type="molecule type" value="Genomic_DNA"/>
</dbReference>
<gene>
    <name evidence="1" type="ORF">EXIGLDRAFT_691062</name>
</gene>